<name>A0A2J6SJA6_9HELO</name>
<dbReference type="EMBL" id="KZ613913">
    <property type="protein sequence ID" value="PMD50849.1"/>
    <property type="molecule type" value="Genomic_DNA"/>
</dbReference>
<gene>
    <name evidence="2" type="ORF">K444DRAFT_638160</name>
</gene>
<dbReference type="AlphaFoldDB" id="A0A2J6SJA6"/>
<protein>
    <submittedName>
        <fullName evidence="2">Uncharacterized protein</fullName>
    </submittedName>
</protein>
<evidence type="ECO:0000313" key="3">
    <source>
        <dbReference type="Proteomes" id="UP000235371"/>
    </source>
</evidence>
<dbReference type="Proteomes" id="UP000235371">
    <property type="component" value="Unassembled WGS sequence"/>
</dbReference>
<sequence>MSASTDLAVLVISRSAIWGLHIPVKKKITARSFLAAGRVEVLLGWFGEIGYGREGSADTSIGLICASLTACNVFFARPGSSFFSPKAPKSKNSGGSTGLERRNVRLKKRSQNGTNVRKMRRSLPS</sequence>
<keyword evidence="3" id="KW-1185">Reference proteome</keyword>
<evidence type="ECO:0000256" key="1">
    <source>
        <dbReference type="SAM" id="MobiDB-lite"/>
    </source>
</evidence>
<feature type="compositionally biased region" description="Low complexity" evidence="1">
    <location>
        <begin position="79"/>
        <end position="93"/>
    </location>
</feature>
<proteinExistence type="predicted"/>
<dbReference type="GeneID" id="36592294"/>
<organism evidence="2 3">
    <name type="scientific">Hyaloscypha bicolor E</name>
    <dbReference type="NCBI Taxonomy" id="1095630"/>
    <lineage>
        <taxon>Eukaryota</taxon>
        <taxon>Fungi</taxon>
        <taxon>Dikarya</taxon>
        <taxon>Ascomycota</taxon>
        <taxon>Pezizomycotina</taxon>
        <taxon>Leotiomycetes</taxon>
        <taxon>Helotiales</taxon>
        <taxon>Hyaloscyphaceae</taxon>
        <taxon>Hyaloscypha</taxon>
        <taxon>Hyaloscypha bicolor</taxon>
    </lineage>
</organism>
<dbReference type="InParanoid" id="A0A2J6SJA6"/>
<feature type="region of interest" description="Disordered" evidence="1">
    <location>
        <begin position="79"/>
        <end position="125"/>
    </location>
</feature>
<evidence type="ECO:0000313" key="2">
    <source>
        <dbReference type="EMBL" id="PMD50849.1"/>
    </source>
</evidence>
<accession>A0A2J6SJA6</accession>
<dbReference type="RefSeq" id="XP_024727753.1">
    <property type="nucleotide sequence ID" value="XM_024884217.1"/>
</dbReference>
<reference evidence="2 3" key="1">
    <citation type="submission" date="2016-04" db="EMBL/GenBank/DDBJ databases">
        <title>A degradative enzymes factory behind the ericoid mycorrhizal symbiosis.</title>
        <authorList>
            <consortium name="DOE Joint Genome Institute"/>
            <person name="Martino E."/>
            <person name="Morin E."/>
            <person name="Grelet G."/>
            <person name="Kuo A."/>
            <person name="Kohler A."/>
            <person name="Daghino S."/>
            <person name="Barry K."/>
            <person name="Choi C."/>
            <person name="Cichocki N."/>
            <person name="Clum A."/>
            <person name="Copeland A."/>
            <person name="Hainaut M."/>
            <person name="Haridas S."/>
            <person name="Labutti K."/>
            <person name="Lindquist E."/>
            <person name="Lipzen A."/>
            <person name="Khouja H.-R."/>
            <person name="Murat C."/>
            <person name="Ohm R."/>
            <person name="Olson A."/>
            <person name="Spatafora J."/>
            <person name="Veneault-Fourrey C."/>
            <person name="Henrissat B."/>
            <person name="Grigoriev I."/>
            <person name="Martin F."/>
            <person name="Perotto S."/>
        </authorList>
    </citation>
    <scope>NUCLEOTIDE SEQUENCE [LARGE SCALE GENOMIC DNA]</scope>
    <source>
        <strain evidence="2 3">E</strain>
    </source>
</reference>
<dbReference type="OrthoDB" id="5342292at2759"/>